<name>A0A0F5I147_BACTR</name>
<feature type="transmembrane region" description="Helical" evidence="1">
    <location>
        <begin position="6"/>
        <end position="31"/>
    </location>
</feature>
<keyword evidence="1" id="KW-0472">Membrane</keyword>
<dbReference type="AlphaFoldDB" id="A0A0F5I147"/>
<sequence length="37" mass="4427">MFTAFYMSHILFSSLLVFDRALFLLFPFILLSRLDKL</sequence>
<proteinExistence type="predicted"/>
<keyword evidence="1" id="KW-1133">Transmembrane helix</keyword>
<organism evidence="2 3">
    <name type="scientific">Bacillus thermotolerans</name>
    <name type="common">Quasibacillus thermotolerans</name>
    <dbReference type="NCBI Taxonomy" id="1221996"/>
    <lineage>
        <taxon>Bacteria</taxon>
        <taxon>Bacillati</taxon>
        <taxon>Bacillota</taxon>
        <taxon>Bacilli</taxon>
        <taxon>Bacillales</taxon>
        <taxon>Bacillaceae</taxon>
        <taxon>Bacillus</taxon>
    </lineage>
</organism>
<evidence type="ECO:0000313" key="2">
    <source>
        <dbReference type="EMBL" id="KKB39394.1"/>
    </source>
</evidence>
<evidence type="ECO:0000256" key="1">
    <source>
        <dbReference type="SAM" id="Phobius"/>
    </source>
</evidence>
<comment type="caution">
    <text evidence="2">The sequence shown here is derived from an EMBL/GenBank/DDBJ whole genome shotgun (WGS) entry which is preliminary data.</text>
</comment>
<accession>A0A0F5I147</accession>
<evidence type="ECO:0000313" key="3">
    <source>
        <dbReference type="Proteomes" id="UP000031563"/>
    </source>
</evidence>
<keyword evidence="3" id="KW-1185">Reference proteome</keyword>
<gene>
    <name evidence="2" type="ORF">QY95_02417</name>
</gene>
<dbReference type="STRING" id="1221996.QY95_02417"/>
<dbReference type="EMBL" id="JWIR02000042">
    <property type="protein sequence ID" value="KKB39394.1"/>
    <property type="molecule type" value="Genomic_DNA"/>
</dbReference>
<accession>A0A0F5HPW6</accession>
<protein>
    <submittedName>
        <fullName evidence="2">Uncharacterized protein</fullName>
    </submittedName>
</protein>
<keyword evidence="1" id="KW-0812">Transmembrane</keyword>
<reference evidence="2" key="1">
    <citation type="submission" date="2015-02" db="EMBL/GenBank/DDBJ databases">
        <title>Genome Assembly of Bacillaceae bacterium MTCC 8252.</title>
        <authorList>
            <person name="Verma A."/>
            <person name="Khatri I."/>
            <person name="Mual P."/>
            <person name="Subramanian S."/>
            <person name="Krishnamurthi S."/>
        </authorList>
    </citation>
    <scope>NUCLEOTIDE SEQUENCE [LARGE SCALE GENOMIC DNA]</scope>
    <source>
        <strain evidence="2">MTCC 8252</strain>
    </source>
</reference>
<dbReference type="Proteomes" id="UP000031563">
    <property type="component" value="Unassembled WGS sequence"/>
</dbReference>